<reference evidence="1 2" key="1">
    <citation type="submission" date="2007-07" db="EMBL/GenBank/DDBJ databases">
        <title>Complete sequence of chromosome of Xanthobacter autotrophicus Py2.</title>
        <authorList>
            <consortium name="US DOE Joint Genome Institute"/>
            <person name="Copeland A."/>
            <person name="Lucas S."/>
            <person name="Lapidus A."/>
            <person name="Barry K."/>
            <person name="Glavina del Rio T."/>
            <person name="Hammon N."/>
            <person name="Israni S."/>
            <person name="Dalin E."/>
            <person name="Tice H."/>
            <person name="Pitluck S."/>
            <person name="Sims D."/>
            <person name="Brettin T."/>
            <person name="Bruce D."/>
            <person name="Detter J.C."/>
            <person name="Han C."/>
            <person name="Tapia R."/>
            <person name="Brainard J."/>
            <person name="Schmutz J."/>
            <person name="Larimer F."/>
            <person name="Land M."/>
            <person name="Hauser L."/>
            <person name="Kyrpides N."/>
            <person name="Kim E."/>
            <person name="Ensigns S.A."/>
            <person name="Richardson P."/>
        </authorList>
    </citation>
    <scope>NUCLEOTIDE SEQUENCE [LARGE SCALE GENOMIC DNA]</scope>
    <source>
        <strain evidence="2">ATCC BAA-1158 / Py2</strain>
    </source>
</reference>
<protein>
    <recommendedName>
        <fullName evidence="3">Helix-turn-helix domain-containing protein</fullName>
    </recommendedName>
</protein>
<dbReference type="STRING" id="78245.Xaut_3615"/>
<dbReference type="OrthoDB" id="4545778at2"/>
<dbReference type="KEGG" id="xau:Xaut_3615"/>
<dbReference type="HOGENOM" id="CLU_1991781_0_0_5"/>
<organism evidence="1 2">
    <name type="scientific">Xanthobacter autotrophicus (strain ATCC BAA-1158 / Py2)</name>
    <dbReference type="NCBI Taxonomy" id="78245"/>
    <lineage>
        <taxon>Bacteria</taxon>
        <taxon>Pseudomonadati</taxon>
        <taxon>Pseudomonadota</taxon>
        <taxon>Alphaproteobacteria</taxon>
        <taxon>Hyphomicrobiales</taxon>
        <taxon>Xanthobacteraceae</taxon>
        <taxon>Xanthobacter</taxon>
    </lineage>
</organism>
<sequence length="125" mass="13784">MKRTPEAVARMKRLAEAGALTSTIARDIGVSPASIIKWAKREGVRLMTRSEAGKRRAEDPGERSRLVELSRRGGEALKRKLGLSSIVPHWVPSDLSDDYADFAVLYGEECAASRIRQMKAEALTC</sequence>
<evidence type="ECO:0008006" key="3">
    <source>
        <dbReference type="Google" id="ProtNLM"/>
    </source>
</evidence>
<evidence type="ECO:0000313" key="1">
    <source>
        <dbReference type="EMBL" id="ABS68843.1"/>
    </source>
</evidence>
<dbReference type="EMBL" id="CP000781">
    <property type="protein sequence ID" value="ABS68843.1"/>
    <property type="molecule type" value="Genomic_DNA"/>
</dbReference>
<dbReference type="Proteomes" id="UP000002417">
    <property type="component" value="Chromosome"/>
</dbReference>
<accession>A7ILF0</accession>
<evidence type="ECO:0000313" key="2">
    <source>
        <dbReference type="Proteomes" id="UP000002417"/>
    </source>
</evidence>
<proteinExistence type="predicted"/>
<keyword evidence="2" id="KW-1185">Reference proteome</keyword>
<dbReference type="AlphaFoldDB" id="A7ILF0"/>
<gene>
    <name evidence="1" type="ordered locus">Xaut_3615</name>
</gene>
<name>A7ILF0_XANP2</name>